<dbReference type="AlphaFoldDB" id="A0A017HL11"/>
<protein>
    <submittedName>
        <fullName evidence="2">Uncharacterized protein</fullName>
    </submittedName>
</protein>
<evidence type="ECO:0000313" key="3">
    <source>
        <dbReference type="Proteomes" id="UP000019666"/>
    </source>
</evidence>
<accession>A0A017HL11</accession>
<evidence type="ECO:0000313" key="2">
    <source>
        <dbReference type="EMBL" id="EYD74863.1"/>
    </source>
</evidence>
<feature type="transmembrane region" description="Helical" evidence="1">
    <location>
        <begin position="84"/>
        <end position="103"/>
    </location>
</feature>
<organism evidence="2 3">
    <name type="scientific">Rubellimicrobium mesophilum DSM 19309</name>
    <dbReference type="NCBI Taxonomy" id="442562"/>
    <lineage>
        <taxon>Bacteria</taxon>
        <taxon>Pseudomonadati</taxon>
        <taxon>Pseudomonadota</taxon>
        <taxon>Alphaproteobacteria</taxon>
        <taxon>Rhodobacterales</taxon>
        <taxon>Roseobacteraceae</taxon>
        <taxon>Rubellimicrobium</taxon>
    </lineage>
</organism>
<gene>
    <name evidence="2" type="ORF">Rumeso_03576</name>
</gene>
<dbReference type="RefSeq" id="WP_037284615.1">
    <property type="nucleotide sequence ID" value="NZ_KK088641.1"/>
</dbReference>
<feature type="transmembrane region" description="Helical" evidence="1">
    <location>
        <begin position="221"/>
        <end position="243"/>
    </location>
</feature>
<dbReference type="OrthoDB" id="7861447at2"/>
<dbReference type="Proteomes" id="UP000019666">
    <property type="component" value="Unassembled WGS sequence"/>
</dbReference>
<feature type="transmembrane region" description="Helical" evidence="1">
    <location>
        <begin position="33"/>
        <end position="54"/>
    </location>
</feature>
<keyword evidence="1" id="KW-1133">Transmembrane helix</keyword>
<proteinExistence type="predicted"/>
<feature type="transmembrane region" description="Helical" evidence="1">
    <location>
        <begin position="189"/>
        <end position="209"/>
    </location>
</feature>
<feature type="transmembrane region" description="Helical" evidence="1">
    <location>
        <begin position="109"/>
        <end position="128"/>
    </location>
</feature>
<feature type="transmembrane region" description="Helical" evidence="1">
    <location>
        <begin position="268"/>
        <end position="287"/>
    </location>
</feature>
<keyword evidence="1" id="KW-0472">Membrane</keyword>
<name>A0A017HL11_9RHOB</name>
<keyword evidence="3" id="KW-1185">Reference proteome</keyword>
<dbReference type="EMBL" id="AOSK01000100">
    <property type="protein sequence ID" value="EYD74863.1"/>
    <property type="molecule type" value="Genomic_DNA"/>
</dbReference>
<reference evidence="2 3" key="1">
    <citation type="submission" date="2013-02" db="EMBL/GenBank/DDBJ databases">
        <authorList>
            <person name="Fiebig A."/>
            <person name="Goeker M."/>
            <person name="Klenk H.-P.P."/>
        </authorList>
    </citation>
    <scope>NUCLEOTIDE SEQUENCE [LARGE SCALE GENOMIC DNA]</scope>
    <source>
        <strain evidence="2 3">DSM 19309</strain>
    </source>
</reference>
<dbReference type="PATRIC" id="fig|442562.3.peg.3521"/>
<keyword evidence="1" id="KW-0812">Transmembrane</keyword>
<dbReference type="HOGENOM" id="CLU_463614_0_0_5"/>
<evidence type="ECO:0000256" key="1">
    <source>
        <dbReference type="SAM" id="Phobius"/>
    </source>
</evidence>
<sequence length="637" mass="64804">MIASPARYGLLAALVLGGLAVLAAQGTRLGLLPALLLLPLVAWPCWLGLAYQAAIRKAQARSLLQEGEAPWWGPLLGGAAWRQVLAAIPVSLLAAWSVGWTLIAQGWAGLGWVAATGAVLYPVAGSLSQHTRALKPYARLRPVMRTAPVITAALLTGVWLLLGGLVALGEETLAERIAAEPHYEGASALLAWAVDATGVVNGARVWGLALAEGRVGLVATLWRVAAGFGQFWLIAGVFAGLLLPRGEGRRILRATDADEPPPAGPARAASAAFLLTLLAVALVSLLARAEAWASARQRPATMAEMPGLVEPDDPSGAPSLPGAIEAAPVMIPPGLPSPTAVREAVEAERLGDLACPEGTFAGLVALDDGLRVLLASQRARIEGAARAGFDAMRANVPAYLDWYYSLPAEYARTGHLLVGDAGGYLEARFRGALEAGDPLGPLRLAAGELDGNPARIAEWRQAREALLGACADASLPADDLALVATMTAPAAILTEGPAIESLDLRARLGRASLAGVGGGLAGALIGKTMAKLVLKDAFGLAADALAKLAVGKATGWFGGVLAGAGGGALGGSVVPGVGTTIGAVVGGVVGGAATWVATDYALLALDEAASRDDFEAQILAALEEAEAEFLAALSPPS</sequence>
<comment type="caution">
    <text evidence="2">The sequence shown here is derived from an EMBL/GenBank/DDBJ whole genome shotgun (WGS) entry which is preliminary data.</text>
</comment>
<feature type="transmembrane region" description="Helical" evidence="1">
    <location>
        <begin position="149"/>
        <end position="169"/>
    </location>
</feature>